<protein>
    <submittedName>
        <fullName evidence="1">Uncharacterized protein</fullName>
    </submittedName>
</protein>
<gene>
    <name evidence="1" type="ORF">D9613_012703</name>
</gene>
<evidence type="ECO:0000313" key="1">
    <source>
        <dbReference type="EMBL" id="KAF4612574.1"/>
    </source>
</evidence>
<organism evidence="1 2">
    <name type="scientific">Agrocybe pediades</name>
    <dbReference type="NCBI Taxonomy" id="84607"/>
    <lineage>
        <taxon>Eukaryota</taxon>
        <taxon>Fungi</taxon>
        <taxon>Dikarya</taxon>
        <taxon>Basidiomycota</taxon>
        <taxon>Agaricomycotina</taxon>
        <taxon>Agaricomycetes</taxon>
        <taxon>Agaricomycetidae</taxon>
        <taxon>Agaricales</taxon>
        <taxon>Agaricineae</taxon>
        <taxon>Strophariaceae</taxon>
        <taxon>Agrocybe</taxon>
    </lineage>
</organism>
<dbReference type="EMBL" id="JAACJL010000048">
    <property type="protein sequence ID" value="KAF4612574.1"/>
    <property type="molecule type" value="Genomic_DNA"/>
</dbReference>
<dbReference type="AlphaFoldDB" id="A0A8H4QK71"/>
<dbReference type="Proteomes" id="UP000521872">
    <property type="component" value="Unassembled WGS sequence"/>
</dbReference>
<evidence type="ECO:0000313" key="2">
    <source>
        <dbReference type="Proteomes" id="UP000521872"/>
    </source>
</evidence>
<keyword evidence="2" id="KW-1185">Reference proteome</keyword>
<sequence>MPDGSAFTTFPEINATIPVACGHSDIYNCLTCIRCATNLLFDQIKTAGTTQEELFTKIARLFFSHGYQDHLALSLLHRHVILQEGERLVSVSHLKDDIEHPLHEPVSTSSPSTAHTNTFPERWLRDGTELEYVRVPSGDSAMTPSTRFFSDFQSILGPYITVLGICHIPPMERLAEGKIFVERSSRTEERTQVTWIEDDNPEDALTAIWVAERRPTSVSFAATQQQDAPLMEALRGCASCKVPDPGCLGMGSTAQGETLSLIDCSECPRLAD</sequence>
<comment type="caution">
    <text evidence="1">The sequence shown here is derived from an EMBL/GenBank/DDBJ whole genome shotgun (WGS) entry which is preliminary data.</text>
</comment>
<proteinExistence type="predicted"/>
<accession>A0A8H4QK71</accession>
<reference evidence="1 2" key="1">
    <citation type="submission" date="2019-12" db="EMBL/GenBank/DDBJ databases">
        <authorList>
            <person name="Floudas D."/>
            <person name="Bentzer J."/>
            <person name="Ahren D."/>
            <person name="Johansson T."/>
            <person name="Persson P."/>
            <person name="Tunlid A."/>
        </authorList>
    </citation>
    <scope>NUCLEOTIDE SEQUENCE [LARGE SCALE GENOMIC DNA]</scope>
    <source>
        <strain evidence="1 2">CBS 102.39</strain>
    </source>
</reference>
<name>A0A8H4QK71_9AGAR</name>